<evidence type="ECO:0000313" key="1">
    <source>
        <dbReference type="EMBL" id="GHI35933.1"/>
    </source>
</evidence>
<evidence type="ECO:0000313" key="2">
    <source>
        <dbReference type="Proteomes" id="UP001050808"/>
    </source>
</evidence>
<name>A0ABQ3QF78_9ACTN</name>
<protein>
    <submittedName>
        <fullName evidence="1">Uncharacterized protein</fullName>
    </submittedName>
</protein>
<dbReference type="EMBL" id="BNDY01000002">
    <property type="protein sequence ID" value="GHI35933.1"/>
    <property type="molecule type" value="Genomic_DNA"/>
</dbReference>
<dbReference type="Proteomes" id="UP001050808">
    <property type="component" value="Unassembled WGS sequence"/>
</dbReference>
<proteinExistence type="predicted"/>
<sequence>MRGAVDFRRLRSILPPLVTGKRSMGMRAGTACGGSHWAQYVRRAASGGGLPGVTAVT</sequence>
<gene>
    <name evidence="1" type="ORF">Sviol_03410</name>
</gene>
<accession>A0ABQ3QF78</accession>
<comment type="caution">
    <text evidence="1">The sequence shown here is derived from an EMBL/GenBank/DDBJ whole genome shotgun (WGS) entry which is preliminary data.</text>
</comment>
<organism evidence="1 2">
    <name type="scientific">Streptomyces violascens</name>
    <dbReference type="NCBI Taxonomy" id="67381"/>
    <lineage>
        <taxon>Bacteria</taxon>
        <taxon>Bacillati</taxon>
        <taxon>Actinomycetota</taxon>
        <taxon>Actinomycetes</taxon>
        <taxon>Kitasatosporales</taxon>
        <taxon>Streptomycetaceae</taxon>
        <taxon>Streptomyces</taxon>
    </lineage>
</organism>
<keyword evidence="2" id="KW-1185">Reference proteome</keyword>
<reference evidence="1" key="1">
    <citation type="submission" date="2024-05" db="EMBL/GenBank/DDBJ databases">
        <title>Whole genome shotgun sequence of Streptomyces violascens NBRC 12920.</title>
        <authorList>
            <person name="Komaki H."/>
            <person name="Tamura T."/>
        </authorList>
    </citation>
    <scope>NUCLEOTIDE SEQUENCE</scope>
    <source>
        <strain evidence="1">NBRC 12920</strain>
    </source>
</reference>